<dbReference type="InterPro" id="IPR032675">
    <property type="entry name" value="LRR_dom_sf"/>
</dbReference>
<dbReference type="Pfam" id="PF23598">
    <property type="entry name" value="LRR_14"/>
    <property type="match status" value="1"/>
</dbReference>
<keyword evidence="4" id="KW-1185">Reference proteome</keyword>
<evidence type="ECO:0000256" key="1">
    <source>
        <dbReference type="ARBA" id="ARBA00022737"/>
    </source>
</evidence>
<organism evidence="3 4">
    <name type="scientific">Olea europaea subsp. europaea</name>
    <dbReference type="NCBI Taxonomy" id="158383"/>
    <lineage>
        <taxon>Eukaryota</taxon>
        <taxon>Viridiplantae</taxon>
        <taxon>Streptophyta</taxon>
        <taxon>Embryophyta</taxon>
        <taxon>Tracheophyta</taxon>
        <taxon>Spermatophyta</taxon>
        <taxon>Magnoliopsida</taxon>
        <taxon>eudicotyledons</taxon>
        <taxon>Gunneridae</taxon>
        <taxon>Pentapetalae</taxon>
        <taxon>asterids</taxon>
        <taxon>lamiids</taxon>
        <taxon>Lamiales</taxon>
        <taxon>Oleaceae</taxon>
        <taxon>Oleeae</taxon>
        <taxon>Olea</taxon>
    </lineage>
</organism>
<gene>
    <name evidence="3" type="ORF">OLEA9_A119676</name>
</gene>
<dbReference type="Gene3D" id="3.80.10.10">
    <property type="entry name" value="Ribonuclease Inhibitor"/>
    <property type="match status" value="2"/>
</dbReference>
<dbReference type="AlphaFoldDB" id="A0A8S0V7N9"/>
<evidence type="ECO:0000259" key="2">
    <source>
        <dbReference type="Pfam" id="PF23598"/>
    </source>
</evidence>
<sequence length="322" mass="38053">MIEVEHLYFLWMAEGTISRNECHNNETMMDLAERYLTGLDLQVKWEWPRGMFDLRKYRILRVLSFDRIDFHERGLPRGITKLIYLRYMSLKGSRLEVLPSSIGNLSFLEILDLRVSHRIIIPNVLQKLGKLVYLYLPLEFQMPNNIKLYLGSSKELEILENFDTRMWNVADLFEMMRLRHLSTTVEGILWDLEQIVHRMDMTLDDTSVLYPSIKVKNFDCYTEERHFAFRKLLKCQILHTLYMDGHLGKIPPYNEITQSLTEMVLISSQLKEDPMTTLGKLPELRVLVLQNNAFDGKKMICVEPSFKKHKRLDLSNLSFLET</sequence>
<protein>
    <recommendedName>
        <fullName evidence="2">Disease resistance R13L4/SHOC-2-like LRR domain-containing protein</fullName>
    </recommendedName>
</protein>
<evidence type="ECO:0000313" key="4">
    <source>
        <dbReference type="Proteomes" id="UP000594638"/>
    </source>
</evidence>
<name>A0A8S0V7N9_OLEEU</name>
<dbReference type="PANTHER" id="PTHR47186">
    <property type="entry name" value="LEUCINE-RICH REPEAT-CONTAINING PROTEIN 57"/>
    <property type="match status" value="1"/>
</dbReference>
<dbReference type="InterPro" id="IPR055414">
    <property type="entry name" value="LRR_R13L4/SHOC2-like"/>
</dbReference>
<reference evidence="3 4" key="1">
    <citation type="submission" date="2019-12" db="EMBL/GenBank/DDBJ databases">
        <authorList>
            <person name="Alioto T."/>
            <person name="Alioto T."/>
            <person name="Gomez Garrido J."/>
        </authorList>
    </citation>
    <scope>NUCLEOTIDE SEQUENCE [LARGE SCALE GENOMIC DNA]</scope>
</reference>
<keyword evidence="1" id="KW-0677">Repeat</keyword>
<dbReference type="Proteomes" id="UP000594638">
    <property type="component" value="Unassembled WGS sequence"/>
</dbReference>
<dbReference type="EMBL" id="CACTIH010009203">
    <property type="protein sequence ID" value="CAA3027420.1"/>
    <property type="molecule type" value="Genomic_DNA"/>
</dbReference>
<dbReference type="SUPFAM" id="SSF52058">
    <property type="entry name" value="L domain-like"/>
    <property type="match status" value="1"/>
</dbReference>
<dbReference type="OrthoDB" id="911815at2759"/>
<feature type="domain" description="Disease resistance R13L4/SHOC-2-like LRR" evidence="2">
    <location>
        <begin position="51"/>
        <end position="315"/>
    </location>
</feature>
<evidence type="ECO:0000313" key="3">
    <source>
        <dbReference type="EMBL" id="CAA3027420.1"/>
    </source>
</evidence>
<dbReference type="Gramene" id="OE9A119676T1">
    <property type="protein sequence ID" value="OE9A119676C1"/>
    <property type="gene ID" value="OE9A119676"/>
</dbReference>
<comment type="caution">
    <text evidence="3">The sequence shown here is derived from an EMBL/GenBank/DDBJ whole genome shotgun (WGS) entry which is preliminary data.</text>
</comment>
<dbReference type="PANTHER" id="PTHR47186:SF57">
    <property type="entry name" value="OS02G0478300 PROTEIN"/>
    <property type="match status" value="1"/>
</dbReference>
<proteinExistence type="predicted"/>
<accession>A0A8S0V7N9</accession>